<proteinExistence type="predicted"/>
<protein>
    <submittedName>
        <fullName evidence="1">Uncharacterized protein</fullName>
    </submittedName>
</protein>
<reference evidence="1" key="1">
    <citation type="journal article" date="2023" name="Mol. Phylogenet. Evol.">
        <title>Genome-scale phylogeny and comparative genomics of the fungal order Sordariales.</title>
        <authorList>
            <person name="Hensen N."/>
            <person name="Bonometti L."/>
            <person name="Westerberg I."/>
            <person name="Brannstrom I.O."/>
            <person name="Guillou S."/>
            <person name="Cros-Aarteil S."/>
            <person name="Calhoun S."/>
            <person name="Haridas S."/>
            <person name="Kuo A."/>
            <person name="Mondo S."/>
            <person name="Pangilinan J."/>
            <person name="Riley R."/>
            <person name="LaButti K."/>
            <person name="Andreopoulos B."/>
            <person name="Lipzen A."/>
            <person name="Chen C."/>
            <person name="Yan M."/>
            <person name="Daum C."/>
            <person name="Ng V."/>
            <person name="Clum A."/>
            <person name="Steindorff A."/>
            <person name="Ohm R.A."/>
            <person name="Martin F."/>
            <person name="Silar P."/>
            <person name="Natvig D.O."/>
            <person name="Lalanne C."/>
            <person name="Gautier V."/>
            <person name="Ament-Velasquez S.L."/>
            <person name="Kruys A."/>
            <person name="Hutchinson M.I."/>
            <person name="Powell A.J."/>
            <person name="Barry K."/>
            <person name="Miller A.N."/>
            <person name="Grigoriev I.V."/>
            <person name="Debuchy R."/>
            <person name="Gladieux P."/>
            <person name="Hiltunen Thoren M."/>
            <person name="Johannesson H."/>
        </authorList>
    </citation>
    <scope>NUCLEOTIDE SEQUENCE</scope>
    <source>
        <strain evidence="1">PSN309</strain>
    </source>
</reference>
<dbReference type="Proteomes" id="UP001302126">
    <property type="component" value="Unassembled WGS sequence"/>
</dbReference>
<evidence type="ECO:0000313" key="1">
    <source>
        <dbReference type="EMBL" id="KAK4184085.1"/>
    </source>
</evidence>
<dbReference type="EMBL" id="MU864506">
    <property type="protein sequence ID" value="KAK4184085.1"/>
    <property type="molecule type" value="Genomic_DNA"/>
</dbReference>
<comment type="caution">
    <text evidence="1">The sequence shown here is derived from an EMBL/GenBank/DDBJ whole genome shotgun (WGS) entry which is preliminary data.</text>
</comment>
<evidence type="ECO:0000313" key="2">
    <source>
        <dbReference type="Proteomes" id="UP001302126"/>
    </source>
</evidence>
<accession>A0AAN6WMJ6</accession>
<reference evidence="1" key="2">
    <citation type="submission" date="2023-05" db="EMBL/GenBank/DDBJ databases">
        <authorList>
            <consortium name="Lawrence Berkeley National Laboratory"/>
            <person name="Steindorff A."/>
            <person name="Hensen N."/>
            <person name="Bonometti L."/>
            <person name="Westerberg I."/>
            <person name="Brannstrom I.O."/>
            <person name="Guillou S."/>
            <person name="Cros-Aarteil S."/>
            <person name="Calhoun S."/>
            <person name="Haridas S."/>
            <person name="Kuo A."/>
            <person name="Mondo S."/>
            <person name="Pangilinan J."/>
            <person name="Riley R."/>
            <person name="Labutti K."/>
            <person name="Andreopoulos B."/>
            <person name="Lipzen A."/>
            <person name="Chen C."/>
            <person name="Yanf M."/>
            <person name="Daum C."/>
            <person name="Ng V."/>
            <person name="Clum A."/>
            <person name="Ohm R."/>
            <person name="Martin F."/>
            <person name="Silar P."/>
            <person name="Natvig D."/>
            <person name="Lalanne C."/>
            <person name="Gautier V."/>
            <person name="Ament-Velasquez S.L."/>
            <person name="Kruys A."/>
            <person name="Hutchinson M.I."/>
            <person name="Powell A.J."/>
            <person name="Barry K."/>
            <person name="Miller A.N."/>
            <person name="Grigoriev I.V."/>
            <person name="Debuchy R."/>
            <person name="Gladieux P."/>
            <person name="Thoren M.H."/>
            <person name="Johannesson H."/>
        </authorList>
    </citation>
    <scope>NUCLEOTIDE SEQUENCE</scope>
    <source>
        <strain evidence="1">PSN309</strain>
    </source>
</reference>
<name>A0AAN6WMJ6_9PEZI</name>
<gene>
    <name evidence="1" type="ORF">QBC35DRAFT_455643</name>
</gene>
<organism evidence="1 2">
    <name type="scientific">Podospora australis</name>
    <dbReference type="NCBI Taxonomy" id="1536484"/>
    <lineage>
        <taxon>Eukaryota</taxon>
        <taxon>Fungi</taxon>
        <taxon>Dikarya</taxon>
        <taxon>Ascomycota</taxon>
        <taxon>Pezizomycotina</taxon>
        <taxon>Sordariomycetes</taxon>
        <taxon>Sordariomycetidae</taxon>
        <taxon>Sordariales</taxon>
        <taxon>Podosporaceae</taxon>
        <taxon>Podospora</taxon>
    </lineage>
</organism>
<dbReference type="AlphaFoldDB" id="A0AAN6WMJ6"/>
<sequence length="152" mass="17790">MSMFKWNDIEKRLRDGCRFRDGSPSNKMFHTVALEVIDELQGQGFSVNEIQEEADKLRKQYDEQDDLAESMRPCNQVLFYKIVSTIILCLEKKGRKLEHLQLRENRDGFVVLEEGPPPKRKLPVDESEVVLMAMDEPRYHVVLRIDFSSESD</sequence>
<keyword evidence="2" id="KW-1185">Reference proteome</keyword>